<sequence length="127" mass="13853">MAVDPEFLDHLRDLFAGLGPIRTGRMFSGAGLYVEDDVMFAMISSAGTLFMKSDATTEHAFLEAGSTPFSYERGGRTQAINSLMSLPESALDDPDEALHWARLSLPPAHIAAAAKRQQKARKKARKT</sequence>
<dbReference type="Proteomes" id="UP000198634">
    <property type="component" value="Unassembled WGS sequence"/>
</dbReference>
<dbReference type="RefSeq" id="WP_090271283.1">
    <property type="nucleotide sequence ID" value="NZ_FOEP01000020.1"/>
</dbReference>
<proteinExistence type="predicted"/>
<dbReference type="Pfam" id="PF04993">
    <property type="entry name" value="TfoX_N"/>
    <property type="match status" value="1"/>
</dbReference>
<evidence type="ECO:0000259" key="1">
    <source>
        <dbReference type="Pfam" id="PF04993"/>
    </source>
</evidence>
<dbReference type="AlphaFoldDB" id="A0A1H9KSJ4"/>
<dbReference type="Gene3D" id="3.30.1460.30">
    <property type="entry name" value="YgaC/TfoX-N like chaperone"/>
    <property type="match status" value="1"/>
</dbReference>
<keyword evidence="3" id="KW-1185">Reference proteome</keyword>
<evidence type="ECO:0000313" key="3">
    <source>
        <dbReference type="Proteomes" id="UP000198634"/>
    </source>
</evidence>
<reference evidence="2 3" key="1">
    <citation type="submission" date="2016-10" db="EMBL/GenBank/DDBJ databases">
        <authorList>
            <person name="de Groot N.N."/>
        </authorList>
    </citation>
    <scope>NUCLEOTIDE SEQUENCE [LARGE SCALE GENOMIC DNA]</scope>
    <source>
        <strain evidence="2 3">DSM 22007</strain>
    </source>
</reference>
<evidence type="ECO:0000313" key="2">
    <source>
        <dbReference type="EMBL" id="SER02164.1"/>
    </source>
</evidence>
<gene>
    <name evidence="2" type="ORF">SAMN04488092_12038</name>
</gene>
<organism evidence="2 3">
    <name type="scientific">Thalassovita taeanensis</name>
    <dbReference type="NCBI Taxonomy" id="657014"/>
    <lineage>
        <taxon>Bacteria</taxon>
        <taxon>Pseudomonadati</taxon>
        <taxon>Pseudomonadota</taxon>
        <taxon>Alphaproteobacteria</taxon>
        <taxon>Rhodobacterales</taxon>
        <taxon>Roseobacteraceae</taxon>
        <taxon>Thalassovita</taxon>
    </lineage>
</organism>
<dbReference type="EMBL" id="FOEP01000020">
    <property type="protein sequence ID" value="SER02164.1"/>
    <property type="molecule type" value="Genomic_DNA"/>
</dbReference>
<accession>A0A1H9KSJ4</accession>
<dbReference type="SUPFAM" id="SSF159894">
    <property type="entry name" value="YgaC/TfoX-N like"/>
    <property type="match status" value="1"/>
</dbReference>
<feature type="domain" description="TfoX N-terminal" evidence="1">
    <location>
        <begin position="13"/>
        <end position="105"/>
    </location>
</feature>
<dbReference type="STRING" id="657014.SAMN04488092_12038"/>
<dbReference type="InterPro" id="IPR007076">
    <property type="entry name" value="TfoX_N"/>
</dbReference>
<dbReference type="OrthoDB" id="1524907at2"/>
<name>A0A1H9KSJ4_9RHOB</name>
<protein>
    <submittedName>
        <fullName evidence="2">DNA transformation protein</fullName>
    </submittedName>
</protein>